<dbReference type="GO" id="GO:0140663">
    <property type="term" value="F:ATP-dependent FeS chaperone activity"/>
    <property type="evidence" value="ECO:0007669"/>
    <property type="project" value="InterPro"/>
</dbReference>
<keyword evidence="4 6" id="KW-0408">Iron</keyword>
<dbReference type="CDD" id="cd02037">
    <property type="entry name" value="Mrp_NBP35"/>
    <property type="match status" value="1"/>
</dbReference>
<dbReference type="GO" id="GO:0005829">
    <property type="term" value="C:cytosol"/>
    <property type="evidence" value="ECO:0007669"/>
    <property type="project" value="TreeGrafter"/>
</dbReference>
<dbReference type="PANTHER" id="PTHR23264:SF19">
    <property type="entry name" value="CYTOSOLIC FE-S CLUSTER ASSEMBLY FACTOR NUBP2"/>
    <property type="match status" value="1"/>
</dbReference>
<dbReference type="GO" id="GO:0005524">
    <property type="term" value="F:ATP binding"/>
    <property type="evidence" value="ECO:0007669"/>
    <property type="project" value="UniProtKB-UniRule"/>
</dbReference>
<evidence type="ECO:0000256" key="3">
    <source>
        <dbReference type="ARBA" id="ARBA00022840"/>
    </source>
</evidence>
<dbReference type="GO" id="GO:0051536">
    <property type="term" value="F:iron-sulfur cluster binding"/>
    <property type="evidence" value="ECO:0007669"/>
    <property type="project" value="UniProtKB-UniRule"/>
</dbReference>
<dbReference type="GO" id="GO:0016887">
    <property type="term" value="F:ATP hydrolysis activity"/>
    <property type="evidence" value="ECO:0007669"/>
    <property type="project" value="UniProtKB-UniRule"/>
</dbReference>
<keyword evidence="3 6" id="KW-0067">ATP-binding</keyword>
<comment type="similarity">
    <text evidence="6">Belongs to the Mrp/NBP35 ATP-binding proteins family.</text>
</comment>
<comment type="subunit">
    <text evidence="6">Homodimer.</text>
</comment>
<dbReference type="GO" id="GO:0046872">
    <property type="term" value="F:metal ion binding"/>
    <property type="evidence" value="ECO:0007669"/>
    <property type="project" value="UniProtKB-KW"/>
</dbReference>
<dbReference type="InterPro" id="IPR000808">
    <property type="entry name" value="Mrp-like_CS"/>
</dbReference>
<name>A0A212J3R7_9DELT</name>
<dbReference type="Gene3D" id="3.40.50.300">
    <property type="entry name" value="P-loop containing nucleotide triphosphate hydrolases"/>
    <property type="match status" value="1"/>
</dbReference>
<dbReference type="InterPro" id="IPR033756">
    <property type="entry name" value="YlxH/NBP35"/>
</dbReference>
<dbReference type="SUPFAM" id="SSF52540">
    <property type="entry name" value="P-loop containing nucleoside triphosphate hydrolases"/>
    <property type="match status" value="1"/>
</dbReference>
<evidence type="ECO:0000256" key="1">
    <source>
        <dbReference type="ARBA" id="ARBA00022723"/>
    </source>
</evidence>
<dbReference type="AlphaFoldDB" id="A0A212J3R7"/>
<dbReference type="InterPro" id="IPR019591">
    <property type="entry name" value="Mrp/NBP35_ATP-bd"/>
</dbReference>
<dbReference type="GO" id="GO:0016226">
    <property type="term" value="P:iron-sulfur cluster assembly"/>
    <property type="evidence" value="ECO:0007669"/>
    <property type="project" value="InterPro"/>
</dbReference>
<dbReference type="HAMAP" id="MF_02040">
    <property type="entry name" value="Mrp_NBP35"/>
    <property type="match status" value="1"/>
</dbReference>
<dbReference type="InterPro" id="IPR027417">
    <property type="entry name" value="P-loop_NTPase"/>
</dbReference>
<keyword evidence="2 6" id="KW-0547">Nucleotide-binding</keyword>
<evidence type="ECO:0000256" key="5">
    <source>
        <dbReference type="ARBA" id="ARBA00023014"/>
    </source>
</evidence>
<dbReference type="FunFam" id="3.40.50.300:FF:001119">
    <property type="entry name" value="Iron-sulfur cluster carrier protein"/>
    <property type="match status" value="1"/>
</dbReference>
<evidence type="ECO:0000256" key="6">
    <source>
        <dbReference type="HAMAP-Rule" id="MF_02040"/>
    </source>
</evidence>
<evidence type="ECO:0000256" key="4">
    <source>
        <dbReference type="ARBA" id="ARBA00023004"/>
    </source>
</evidence>
<sequence>MADCSPSSKCGTSAACSGCASAPAPIETAKTRAIKKTLSGIRNTLFVMSGKGGVGKSAVTVNLAVALANSGLNVGILDVDMHGPSVPSLLGLQDHLTPKDEETLIPARYQDKIAVVSMDSLLQDRDTAIIWRGPKKTAAIHQFISSVAWGDLDVLLIDSPPGTGDEHLAVLQAIPGARCVMVTTPQEISLADVRKALHFLERIHADLLGIVENMSGLSCPHCGGNIDLFSSGGGEALARNKNIPFLGRVPIDPAMLVAADSKRPIVDLPGDFPAKKAFMDIAHVIKGKLLL</sequence>
<dbReference type="PROSITE" id="PS01215">
    <property type="entry name" value="MRP"/>
    <property type="match status" value="1"/>
</dbReference>
<keyword evidence="6" id="KW-0378">Hydrolase</keyword>
<keyword evidence="1 6" id="KW-0479">Metal-binding</keyword>
<comment type="function">
    <text evidence="6">Binds and transfers iron-sulfur (Fe-S) clusters to target apoproteins. Can hydrolyze ATP.</text>
</comment>
<evidence type="ECO:0000256" key="2">
    <source>
        <dbReference type="ARBA" id="ARBA00022741"/>
    </source>
</evidence>
<protein>
    <recommendedName>
        <fullName evidence="6">Iron-sulfur cluster carrier protein</fullName>
    </recommendedName>
</protein>
<reference evidence="7" key="1">
    <citation type="submission" date="2016-04" db="EMBL/GenBank/DDBJ databases">
        <authorList>
            <person name="Evans L.H."/>
            <person name="Alamgir A."/>
            <person name="Owens N."/>
            <person name="Weber N.D."/>
            <person name="Virtaneva K."/>
            <person name="Barbian K."/>
            <person name="Babar A."/>
            <person name="Rosenke K."/>
        </authorList>
    </citation>
    <scope>NUCLEOTIDE SEQUENCE</scope>
    <source>
        <strain evidence="7">86</strain>
    </source>
</reference>
<evidence type="ECO:0000313" key="7">
    <source>
        <dbReference type="EMBL" id="SBV94098.1"/>
    </source>
</evidence>
<dbReference type="PANTHER" id="PTHR23264">
    <property type="entry name" value="NUCLEOTIDE-BINDING PROTEIN NBP35 YEAST -RELATED"/>
    <property type="match status" value="1"/>
</dbReference>
<keyword evidence="5 6" id="KW-0411">Iron-sulfur</keyword>
<proteinExistence type="inferred from homology"/>
<accession>A0A212J3R7</accession>
<organism evidence="7">
    <name type="scientific">uncultured delta proteobacterium</name>
    <dbReference type="NCBI Taxonomy" id="34034"/>
    <lineage>
        <taxon>Bacteria</taxon>
        <taxon>Deltaproteobacteria</taxon>
        <taxon>environmental samples</taxon>
    </lineage>
</organism>
<gene>
    <name evidence="7" type="ORF">KL86DPRO_10643</name>
</gene>
<feature type="binding site" evidence="6">
    <location>
        <begin position="50"/>
        <end position="57"/>
    </location>
    <ligand>
        <name>ATP</name>
        <dbReference type="ChEBI" id="CHEBI:30616"/>
    </ligand>
</feature>
<dbReference type="Pfam" id="PF10609">
    <property type="entry name" value="ParA"/>
    <property type="match status" value="1"/>
</dbReference>
<dbReference type="EMBL" id="FLUQ01000001">
    <property type="protein sequence ID" value="SBV94098.1"/>
    <property type="molecule type" value="Genomic_DNA"/>
</dbReference>